<name>K5DFK9_9BACE</name>
<protein>
    <submittedName>
        <fullName evidence="1">Uncharacterized protein</fullName>
    </submittedName>
</protein>
<organism evidence="1 2">
    <name type="scientific">Bacteroides finegoldii CL09T03C10</name>
    <dbReference type="NCBI Taxonomy" id="997888"/>
    <lineage>
        <taxon>Bacteria</taxon>
        <taxon>Pseudomonadati</taxon>
        <taxon>Bacteroidota</taxon>
        <taxon>Bacteroidia</taxon>
        <taxon>Bacteroidales</taxon>
        <taxon>Bacteroidaceae</taxon>
        <taxon>Bacteroides</taxon>
    </lineage>
</organism>
<evidence type="ECO:0000313" key="2">
    <source>
        <dbReference type="Proteomes" id="UP000007995"/>
    </source>
</evidence>
<comment type="caution">
    <text evidence="1">The sequence shown here is derived from an EMBL/GenBank/DDBJ whole genome shotgun (WGS) entry which is preliminary data.</text>
</comment>
<dbReference type="EMBL" id="AGXW01000002">
    <property type="protein sequence ID" value="EKJ91748.1"/>
    <property type="molecule type" value="Genomic_DNA"/>
</dbReference>
<proteinExistence type="predicted"/>
<dbReference type="Proteomes" id="UP000007995">
    <property type="component" value="Unassembled WGS sequence"/>
</dbReference>
<dbReference type="HOGENOM" id="CLU_1891956_0_0_10"/>
<dbReference type="AlphaFoldDB" id="K5DFK9"/>
<evidence type="ECO:0000313" key="1">
    <source>
        <dbReference type="EMBL" id="EKJ91748.1"/>
    </source>
</evidence>
<reference evidence="1 2" key="1">
    <citation type="submission" date="2012-02" db="EMBL/GenBank/DDBJ databases">
        <title>The Genome Sequence of Bacteroides finegoldii CL09T03C10.</title>
        <authorList>
            <consortium name="The Broad Institute Genome Sequencing Platform"/>
            <person name="Earl A."/>
            <person name="Ward D."/>
            <person name="Feldgarden M."/>
            <person name="Gevers D."/>
            <person name="Zitomersky N.L."/>
            <person name="Coyne M.J."/>
            <person name="Comstock L.E."/>
            <person name="Young S.K."/>
            <person name="Zeng Q."/>
            <person name="Gargeya S."/>
            <person name="Fitzgerald M."/>
            <person name="Haas B."/>
            <person name="Abouelleil A."/>
            <person name="Alvarado L."/>
            <person name="Arachchi H.M."/>
            <person name="Berlin A."/>
            <person name="Chapman S.B."/>
            <person name="Gearin G."/>
            <person name="Goldberg J."/>
            <person name="Griggs A."/>
            <person name="Gujja S."/>
            <person name="Hansen M."/>
            <person name="Heiman D."/>
            <person name="Howarth C."/>
            <person name="Larimer J."/>
            <person name="Lui A."/>
            <person name="MacDonald P.J.P."/>
            <person name="McCowen C."/>
            <person name="Montmayeur A."/>
            <person name="Murphy C."/>
            <person name="Neiman D."/>
            <person name="Pearson M."/>
            <person name="Priest M."/>
            <person name="Roberts A."/>
            <person name="Saif S."/>
            <person name="Shea T."/>
            <person name="Sisk P."/>
            <person name="Stolte C."/>
            <person name="Sykes S."/>
            <person name="Wortman J."/>
            <person name="Nusbaum C."/>
            <person name="Birren B."/>
        </authorList>
    </citation>
    <scope>NUCLEOTIDE SEQUENCE [LARGE SCALE GENOMIC DNA]</scope>
    <source>
        <strain evidence="1 2">CL09T03C10</strain>
    </source>
</reference>
<gene>
    <name evidence="1" type="ORF">HMPREF1057_00583</name>
</gene>
<accession>K5DFK9</accession>
<sequence>MVIPTMTFYEMYEELVSDRSKIEYKRQQLMPKAVKKFRKTLRFPAWELFEYTNPSRRNSYILFFYAANRQAVENPEFNYFSVINVDSSRFVLKWGCSPYKHTDADSMVWTRRIDAYSAHFFSRYRERVFKNTEL</sequence>